<accession>A0A1G5CZZ9</accession>
<keyword evidence="2" id="KW-1185">Reference proteome</keyword>
<dbReference type="InterPro" id="IPR018743">
    <property type="entry name" value="DUF2292"/>
</dbReference>
<organism evidence="1 2">
    <name type="scientific">Butyrivibrio hungatei</name>
    <dbReference type="NCBI Taxonomy" id="185008"/>
    <lineage>
        <taxon>Bacteria</taxon>
        <taxon>Bacillati</taxon>
        <taxon>Bacillota</taxon>
        <taxon>Clostridia</taxon>
        <taxon>Lachnospirales</taxon>
        <taxon>Lachnospiraceae</taxon>
        <taxon>Butyrivibrio</taxon>
    </lineage>
</organism>
<reference evidence="2" key="1">
    <citation type="submission" date="2016-10" db="EMBL/GenBank/DDBJ databases">
        <authorList>
            <person name="Varghese N."/>
            <person name="Submissions S."/>
        </authorList>
    </citation>
    <scope>NUCLEOTIDE SEQUENCE [LARGE SCALE GENOMIC DNA]</scope>
    <source>
        <strain evidence="2">XBD2006</strain>
    </source>
</reference>
<evidence type="ECO:0000313" key="2">
    <source>
        <dbReference type="Proteomes" id="UP000183047"/>
    </source>
</evidence>
<evidence type="ECO:0008006" key="3">
    <source>
        <dbReference type="Google" id="ProtNLM"/>
    </source>
</evidence>
<dbReference type="EMBL" id="FMUR01000007">
    <property type="protein sequence ID" value="SCY07972.1"/>
    <property type="molecule type" value="Genomic_DNA"/>
</dbReference>
<dbReference type="Proteomes" id="UP000183047">
    <property type="component" value="Unassembled WGS sequence"/>
</dbReference>
<proteinExistence type="predicted"/>
<gene>
    <name evidence="1" type="ORF">SAMN02910451_01313</name>
</gene>
<dbReference type="Pfam" id="PF10055">
    <property type="entry name" value="DUF2292"/>
    <property type="match status" value="1"/>
</dbReference>
<dbReference type="AlphaFoldDB" id="A0A1G5CZZ9"/>
<sequence length="53" mass="5846">MAKVEVPLTKEIDAAVLEGIVESIKSLQYGTVTITVHDGKVTQIETSRKQRFS</sequence>
<dbReference type="RefSeq" id="WP_074461973.1">
    <property type="nucleotide sequence ID" value="NZ_FMUR01000007.1"/>
</dbReference>
<evidence type="ECO:0000313" key="1">
    <source>
        <dbReference type="EMBL" id="SCY07972.1"/>
    </source>
</evidence>
<name>A0A1G5CZZ9_9FIRM</name>
<dbReference type="OrthoDB" id="1684946at2"/>
<protein>
    <recommendedName>
        <fullName evidence="3">DUF2292 domain-containing protein</fullName>
    </recommendedName>
</protein>